<evidence type="ECO:0000256" key="1">
    <source>
        <dbReference type="ARBA" id="ARBA00004141"/>
    </source>
</evidence>
<evidence type="ECO:0000313" key="7">
    <source>
        <dbReference type="Proteomes" id="UP001218231"/>
    </source>
</evidence>
<sequence length="230" mass="24306">MIDGAATALWSTLTLAGFAATRAVHRRWPRWWLMPLITAPLAIALILWFFHVPYAAYRAGSGWLLWMLGPAVTAFAVPIYDQRAMIRRYWRPLLAGMIAGSAASFLSGWMLASALGIDGPLRLSLLPRSVSTPFAMAISAEIGGMPDITAVFVIATGILGALLGEAAVTRGIPSGRTAQGAMIGVSAHAIGTAQVQPRHPRVGAVAGLAMVLTGLLNLALAPLALWFLRG</sequence>
<keyword evidence="4 5" id="KW-0472">Membrane</keyword>
<dbReference type="PANTHER" id="PTHR30249:SF16">
    <property type="entry name" value="INNER MEMBRANE PROTEIN"/>
    <property type="match status" value="1"/>
</dbReference>
<evidence type="ECO:0000256" key="5">
    <source>
        <dbReference type="SAM" id="Phobius"/>
    </source>
</evidence>
<evidence type="ECO:0000256" key="4">
    <source>
        <dbReference type="ARBA" id="ARBA00023136"/>
    </source>
</evidence>
<dbReference type="Proteomes" id="UP001218231">
    <property type="component" value="Chromosome"/>
</dbReference>
<accession>A0ABY7TYW9</accession>
<keyword evidence="3 5" id="KW-1133">Transmembrane helix</keyword>
<evidence type="ECO:0000313" key="6">
    <source>
        <dbReference type="EMBL" id="WCT78481.1"/>
    </source>
</evidence>
<dbReference type="RefSeq" id="WP_273618796.1">
    <property type="nucleotide sequence ID" value="NZ_CP103868.1"/>
</dbReference>
<dbReference type="PANTHER" id="PTHR30249">
    <property type="entry name" value="PUTATIVE SEROTONIN TRANSPORTER"/>
    <property type="match status" value="1"/>
</dbReference>
<dbReference type="InterPro" id="IPR007300">
    <property type="entry name" value="CidB/LrgB"/>
</dbReference>
<feature type="transmembrane region" description="Helical" evidence="5">
    <location>
        <begin position="63"/>
        <end position="81"/>
    </location>
</feature>
<keyword evidence="2 5" id="KW-0812">Transmembrane</keyword>
<feature type="transmembrane region" description="Helical" evidence="5">
    <location>
        <begin position="148"/>
        <end position="168"/>
    </location>
</feature>
<dbReference type="EMBL" id="CP117417">
    <property type="protein sequence ID" value="WCT78481.1"/>
    <property type="molecule type" value="Genomic_DNA"/>
</dbReference>
<proteinExistence type="predicted"/>
<dbReference type="Pfam" id="PF04172">
    <property type="entry name" value="LrgB"/>
    <property type="match status" value="1"/>
</dbReference>
<evidence type="ECO:0000256" key="2">
    <source>
        <dbReference type="ARBA" id="ARBA00022692"/>
    </source>
</evidence>
<feature type="transmembrane region" description="Helical" evidence="5">
    <location>
        <begin position="6"/>
        <end position="24"/>
    </location>
</feature>
<reference evidence="6 7" key="1">
    <citation type="submission" date="2023-02" db="EMBL/GenBank/DDBJ databases">
        <title>Genome sequence of Novosphingobium humi KACC 19094.</title>
        <authorList>
            <person name="Kim S."/>
            <person name="Heo J."/>
            <person name="Kwon S.-W."/>
        </authorList>
    </citation>
    <scope>NUCLEOTIDE SEQUENCE [LARGE SCALE GENOMIC DNA]</scope>
    <source>
        <strain evidence="6 7">KACC 19094</strain>
    </source>
</reference>
<feature type="transmembrane region" description="Helical" evidence="5">
    <location>
        <begin position="204"/>
        <end position="228"/>
    </location>
</feature>
<organism evidence="6 7">
    <name type="scientific">Novosphingobium humi</name>
    <dbReference type="NCBI Taxonomy" id="2282397"/>
    <lineage>
        <taxon>Bacteria</taxon>
        <taxon>Pseudomonadati</taxon>
        <taxon>Pseudomonadota</taxon>
        <taxon>Alphaproteobacteria</taxon>
        <taxon>Sphingomonadales</taxon>
        <taxon>Sphingomonadaceae</taxon>
        <taxon>Novosphingobium</taxon>
    </lineage>
</organism>
<feature type="transmembrane region" description="Helical" evidence="5">
    <location>
        <begin position="31"/>
        <end position="51"/>
    </location>
</feature>
<keyword evidence="7" id="KW-1185">Reference proteome</keyword>
<comment type="subcellular location">
    <subcellularLocation>
        <location evidence="1">Membrane</location>
        <topology evidence="1">Multi-pass membrane protein</topology>
    </subcellularLocation>
</comment>
<gene>
    <name evidence="6" type="ORF">PQ457_05805</name>
</gene>
<name>A0ABY7TYW9_9SPHN</name>
<feature type="transmembrane region" description="Helical" evidence="5">
    <location>
        <begin position="93"/>
        <end position="117"/>
    </location>
</feature>
<protein>
    <submittedName>
        <fullName evidence="6">LrgB family protein</fullName>
    </submittedName>
</protein>
<evidence type="ECO:0000256" key="3">
    <source>
        <dbReference type="ARBA" id="ARBA00022989"/>
    </source>
</evidence>